<dbReference type="Pfam" id="PF16927">
    <property type="entry name" value="HisKA_7TM"/>
    <property type="match status" value="1"/>
</dbReference>
<accession>A0A174ZPZ7</accession>
<feature type="transmembrane region" description="Helical" evidence="2">
    <location>
        <begin position="173"/>
        <end position="195"/>
    </location>
</feature>
<evidence type="ECO:0000256" key="2">
    <source>
        <dbReference type="SAM" id="Phobius"/>
    </source>
</evidence>
<feature type="transmembrane region" description="Helical" evidence="2">
    <location>
        <begin position="69"/>
        <end position="90"/>
    </location>
</feature>
<evidence type="ECO:0000313" key="5">
    <source>
        <dbReference type="Proteomes" id="UP000078383"/>
    </source>
</evidence>
<keyword evidence="2" id="KW-0812">Transmembrane</keyword>
<organism evidence="4 5">
    <name type="scientific">[Ruminococcus] torques</name>
    <dbReference type="NCBI Taxonomy" id="33039"/>
    <lineage>
        <taxon>Bacteria</taxon>
        <taxon>Bacillati</taxon>
        <taxon>Bacillota</taxon>
        <taxon>Clostridia</taxon>
        <taxon>Lachnospirales</taxon>
        <taxon>Lachnospiraceae</taxon>
        <taxon>Mediterraneibacter</taxon>
    </lineage>
</organism>
<evidence type="ECO:0000313" key="4">
    <source>
        <dbReference type="EMBL" id="CUQ85330.1"/>
    </source>
</evidence>
<sequence length="547" mass="63960">MSYSKKQRMAYVVVMLCVALAAMCRHIPKTTDIESIILDQSRTCLYLGLYTAWGIYLQKRVVNPKIRRCLVEIACLMVFWIFLRSIKYHIMTEILSLRTCWYLYYIPCMMIPTLGLNAAILMGEEEEKNTKKRTAALVIPAILFVVAVLTNDFHQLVFSFPNGKPFIDQNYQYGPIFFGIQIWAIFCLIAMEVILIRKSKSPQKRRFWLPFFPGIMLLYWNFGNVIGTPLITKYFGDMAVSCCLLMSAIYQSCIYCGLIGTNTRYTELFQASGGITAEITDWDWNVRYRSGDFPKMTDQMRKDTKQAPLLLEHGIQIKHISLRGGHAFWAEDVSQVSDQYKELEELQEELTERNHLLQIAYEKEAEKKAIEEKNRLFNIIQNQTFHQIRLLDQYLNELQKTESEEIYDRILRKIVVVGTYMKRRKNLILSQKEKQEKLTVEDLRRSLEESCDSLKLCGINGKYFIDPEINFLEDDSILSCYDFFEWMVEELIDVIQFIFLRVAEIDGQKKVAVTVKGVENPSVLTEKKPELYVEQETEDEWFVSIKV</sequence>
<gene>
    <name evidence="4" type="ORF">ERS852502_01124</name>
</gene>
<protein>
    <recommendedName>
        <fullName evidence="3">Histidine kinase N-terminal 7TM region domain-containing protein</fullName>
    </recommendedName>
</protein>
<feature type="transmembrane region" description="Helical" evidence="2">
    <location>
        <begin position="102"/>
        <end position="122"/>
    </location>
</feature>
<dbReference type="AlphaFoldDB" id="A0A174ZPZ7"/>
<name>A0A174ZPZ7_9FIRM</name>
<feature type="domain" description="Histidine kinase N-terminal 7TM region" evidence="3">
    <location>
        <begin position="44"/>
        <end position="226"/>
    </location>
</feature>
<dbReference type="RefSeq" id="WP_055171740.1">
    <property type="nucleotide sequence ID" value="NZ_CZBX01000004.1"/>
</dbReference>
<keyword evidence="2" id="KW-1133">Transmembrane helix</keyword>
<feature type="transmembrane region" description="Helical" evidence="2">
    <location>
        <begin position="207"/>
        <end position="226"/>
    </location>
</feature>
<keyword evidence="2" id="KW-0472">Membrane</keyword>
<dbReference type="OrthoDB" id="3196489at2"/>
<evidence type="ECO:0000259" key="3">
    <source>
        <dbReference type="Pfam" id="PF16927"/>
    </source>
</evidence>
<dbReference type="EMBL" id="CZBX01000004">
    <property type="protein sequence ID" value="CUQ85330.1"/>
    <property type="molecule type" value="Genomic_DNA"/>
</dbReference>
<reference evidence="4 5" key="1">
    <citation type="submission" date="2015-09" db="EMBL/GenBank/DDBJ databases">
        <authorList>
            <consortium name="Pathogen Informatics"/>
        </authorList>
    </citation>
    <scope>NUCLEOTIDE SEQUENCE [LARGE SCALE GENOMIC DNA]</scope>
    <source>
        <strain evidence="4 5">2789STDY5834889</strain>
    </source>
</reference>
<proteinExistence type="predicted"/>
<dbReference type="Proteomes" id="UP000078383">
    <property type="component" value="Unassembled WGS sequence"/>
</dbReference>
<evidence type="ECO:0000256" key="1">
    <source>
        <dbReference type="SAM" id="Coils"/>
    </source>
</evidence>
<keyword evidence="1" id="KW-0175">Coiled coil</keyword>
<feature type="coiled-coil region" evidence="1">
    <location>
        <begin position="333"/>
        <end position="363"/>
    </location>
</feature>
<dbReference type="InterPro" id="IPR031621">
    <property type="entry name" value="HisKA_7TM"/>
</dbReference>
<feature type="transmembrane region" description="Helical" evidence="2">
    <location>
        <begin position="134"/>
        <end position="153"/>
    </location>
</feature>